<evidence type="ECO:0000313" key="4">
    <source>
        <dbReference type="Proteomes" id="UP000228896"/>
    </source>
</evidence>
<reference evidence="4" key="1">
    <citation type="submission" date="2017-09" db="EMBL/GenBank/DDBJ databases">
        <title>Depth-based differentiation of microbial function through sediment-hosted aquifers and enrichment of novel symbionts in the deep terrestrial subsurface.</title>
        <authorList>
            <person name="Probst A.J."/>
            <person name="Ladd B."/>
            <person name="Jarett J.K."/>
            <person name="Geller-Mcgrath D.E."/>
            <person name="Sieber C.M.K."/>
            <person name="Emerson J.B."/>
            <person name="Anantharaman K."/>
            <person name="Thomas B.C."/>
            <person name="Malmstrom R."/>
            <person name="Stieglmeier M."/>
            <person name="Klingl A."/>
            <person name="Woyke T."/>
            <person name="Ryan C.M."/>
            <person name="Banfield J.F."/>
        </authorList>
    </citation>
    <scope>NUCLEOTIDE SEQUENCE [LARGE SCALE GENOMIC DNA]</scope>
</reference>
<name>A0A2M7DN88_9BACT</name>
<feature type="transmembrane region" description="Helical" evidence="1">
    <location>
        <begin position="60"/>
        <end position="83"/>
    </location>
</feature>
<evidence type="ECO:0000256" key="2">
    <source>
        <dbReference type="SAM" id="SignalP"/>
    </source>
</evidence>
<proteinExistence type="predicted"/>
<dbReference type="Proteomes" id="UP000228896">
    <property type="component" value="Unassembled WGS sequence"/>
</dbReference>
<feature type="chain" id="PRO_5014876253" evidence="2">
    <location>
        <begin position="32"/>
        <end position="142"/>
    </location>
</feature>
<evidence type="ECO:0000256" key="1">
    <source>
        <dbReference type="SAM" id="Phobius"/>
    </source>
</evidence>
<dbReference type="AlphaFoldDB" id="A0A2M7DN88"/>
<sequence length="142" mass="15825">MKKNNKIISLLVALSLILIITSFIAIQNAQADDNLLKMVQDGGLDSFAGVYDTTPSDIRVVVALMIKIFLGFLGIILTVLMVYAGYIWMVSGGREEEVSKAKNTIRNGVIGLIIIMIAWFVVDYLTDCLWDITTNNIFWMCN</sequence>
<evidence type="ECO:0000313" key="3">
    <source>
        <dbReference type="EMBL" id="PIV51224.1"/>
    </source>
</evidence>
<gene>
    <name evidence="3" type="ORF">COS18_03105</name>
</gene>
<dbReference type="EMBL" id="PETS01000073">
    <property type="protein sequence ID" value="PIV51224.1"/>
    <property type="molecule type" value="Genomic_DNA"/>
</dbReference>
<dbReference type="Pfam" id="PF18895">
    <property type="entry name" value="T4SS_pilin"/>
    <property type="match status" value="1"/>
</dbReference>
<keyword evidence="2" id="KW-0732">Signal</keyword>
<comment type="caution">
    <text evidence="3">The sequence shown here is derived from an EMBL/GenBank/DDBJ whole genome shotgun (WGS) entry which is preliminary data.</text>
</comment>
<feature type="transmembrane region" description="Helical" evidence="1">
    <location>
        <begin position="104"/>
        <end position="122"/>
    </location>
</feature>
<dbReference type="InterPro" id="IPR043993">
    <property type="entry name" value="T4SS_pilin"/>
</dbReference>
<keyword evidence="1" id="KW-0812">Transmembrane</keyword>
<feature type="signal peptide" evidence="2">
    <location>
        <begin position="1"/>
        <end position="31"/>
    </location>
</feature>
<accession>A0A2M7DN88</accession>
<protein>
    <submittedName>
        <fullName evidence="3">Uncharacterized protein</fullName>
    </submittedName>
</protein>
<organism evidence="3 4">
    <name type="scientific">Candidatus Falkowbacteria bacterium CG02_land_8_20_14_3_00_36_14</name>
    <dbReference type="NCBI Taxonomy" id="1974560"/>
    <lineage>
        <taxon>Bacteria</taxon>
        <taxon>Candidatus Falkowiibacteriota</taxon>
    </lineage>
</organism>
<keyword evidence="1" id="KW-0472">Membrane</keyword>
<keyword evidence="1" id="KW-1133">Transmembrane helix</keyword>